<protein>
    <submittedName>
        <fullName evidence="1">Uncharacterized protein</fullName>
    </submittedName>
</protein>
<dbReference type="InterPro" id="IPR043502">
    <property type="entry name" value="DNA/RNA_pol_sf"/>
</dbReference>
<gene>
    <name evidence="1" type="ORF">MEUPH1_LOCUS7809</name>
</gene>
<dbReference type="GO" id="GO:0140291">
    <property type="term" value="P:peptidyl-glutamate ADP-deribosylation"/>
    <property type="evidence" value="ECO:0007669"/>
    <property type="project" value="TreeGrafter"/>
</dbReference>
<dbReference type="CDD" id="cd00303">
    <property type="entry name" value="retropepsin_like"/>
    <property type="match status" value="1"/>
</dbReference>
<dbReference type="InterPro" id="IPR043472">
    <property type="entry name" value="Macro_dom-like"/>
</dbReference>
<dbReference type="PROSITE" id="PS00141">
    <property type="entry name" value="ASP_PROTEASE"/>
    <property type="match status" value="1"/>
</dbReference>
<dbReference type="Pfam" id="PF13650">
    <property type="entry name" value="Asp_protease_2"/>
    <property type="match status" value="1"/>
</dbReference>
<dbReference type="Proteomes" id="UP001160148">
    <property type="component" value="Unassembled WGS sequence"/>
</dbReference>
<comment type="caution">
    <text evidence="1">The sequence shown here is derived from an EMBL/GenBank/DDBJ whole genome shotgun (WGS) entry which is preliminary data.</text>
</comment>
<dbReference type="SUPFAM" id="SSF50630">
    <property type="entry name" value="Acid proteases"/>
    <property type="match status" value="1"/>
</dbReference>
<dbReference type="PANTHER" id="PTHR12521">
    <property type="entry name" value="PROTEIN C6ORF130"/>
    <property type="match status" value="1"/>
</dbReference>
<dbReference type="GO" id="GO:0071897">
    <property type="term" value="P:DNA biosynthetic process"/>
    <property type="evidence" value="ECO:0007669"/>
    <property type="project" value="UniProtKB-ARBA"/>
</dbReference>
<dbReference type="SUPFAM" id="SSF56672">
    <property type="entry name" value="DNA/RNA polymerases"/>
    <property type="match status" value="1"/>
</dbReference>
<dbReference type="GO" id="GO:0006508">
    <property type="term" value="P:proteolysis"/>
    <property type="evidence" value="ECO:0007669"/>
    <property type="project" value="InterPro"/>
</dbReference>
<keyword evidence="2" id="KW-1185">Reference proteome</keyword>
<name>A0AAV0W6F7_9HEMI</name>
<evidence type="ECO:0000313" key="2">
    <source>
        <dbReference type="Proteomes" id="UP001160148"/>
    </source>
</evidence>
<accession>A0AAV0W6F7</accession>
<dbReference type="AlphaFoldDB" id="A0AAV0W6F7"/>
<dbReference type="PANTHER" id="PTHR12521:SF0">
    <property type="entry name" value="ADP-RIBOSE GLYCOHYDROLASE OARD1"/>
    <property type="match status" value="1"/>
</dbReference>
<sequence length="710" mass="82456">MSKGIALQFRNKFNNVQNLIDQEKKPTEIAYLKNGRQWILYLITKNKYYDKPAYTNIFSTLTNTRQFCIANNITTLALPKICTGQDKKDWNVISTMIKFIFQDTQIKILICLLPSNDNENKYYKNNDSQTTNITIGKNFNNTISDSLKNEIALIAGSFIKTKDVPGDGDCGAHALRICLKQHGIYRKTVELLNMLGIPNCKSGYYFKNDDLAFICDQFNLNLYLIHEDSEHTNAIIYWKSNRKSIGIFEKDYNWTPGIITKIYKPLQFNKIIINTVFPDFNTVEKNVDHFLYECFDRLKLSQQNTIEKNKTGNNFKTDKSTIWYSQFCQDCEYLSTTKDVLDDHDDKEEYWSEGGNVMFCEICGNYIREYRNRPIKEDEKAIETKNQLIQHKNEIKIKNQNTSVDSDTDRKQRVLSIKIKLDGNEQNAIIDTGSNLSCIDYSLVKNKQEIKPKEQIKITGADNNELIQKGTTEVTITINTLKYKIKVYVIEGLSCKLLLGNDFNIKYNIIINFKNKNIKIENNSINMDEIWYEHNRSHNINIFATGSIMCKNQNNETEIKDDQGTIINISKELNIDQRVKACKLIKRFKHLFTSDPLNIGCANVEPCEINLKSDKPIFQPPYRTPPIQREKLKKLINKMIKADIIEPSRSNYAAPVFLIPKKEKGEYRFLVDYRKLNNETISDKHPIPRSQDLFRSLKGAKYYSTTHINT</sequence>
<organism evidence="1 2">
    <name type="scientific">Macrosiphum euphorbiae</name>
    <name type="common">potato aphid</name>
    <dbReference type="NCBI Taxonomy" id="13131"/>
    <lineage>
        <taxon>Eukaryota</taxon>
        <taxon>Metazoa</taxon>
        <taxon>Ecdysozoa</taxon>
        <taxon>Arthropoda</taxon>
        <taxon>Hexapoda</taxon>
        <taxon>Insecta</taxon>
        <taxon>Pterygota</taxon>
        <taxon>Neoptera</taxon>
        <taxon>Paraneoptera</taxon>
        <taxon>Hemiptera</taxon>
        <taxon>Sternorrhyncha</taxon>
        <taxon>Aphidomorpha</taxon>
        <taxon>Aphidoidea</taxon>
        <taxon>Aphididae</taxon>
        <taxon>Macrosiphini</taxon>
        <taxon>Macrosiphum</taxon>
    </lineage>
</organism>
<dbReference type="Gene3D" id="3.10.10.10">
    <property type="entry name" value="HIV Type 1 Reverse Transcriptase, subunit A, domain 1"/>
    <property type="match status" value="1"/>
</dbReference>
<reference evidence="1 2" key="1">
    <citation type="submission" date="2023-01" db="EMBL/GenBank/DDBJ databases">
        <authorList>
            <person name="Whitehead M."/>
        </authorList>
    </citation>
    <scope>NUCLEOTIDE SEQUENCE [LARGE SCALE GENOMIC DNA]</scope>
</reference>
<dbReference type="Gene3D" id="2.40.70.10">
    <property type="entry name" value="Acid Proteases"/>
    <property type="match status" value="1"/>
</dbReference>
<dbReference type="Gene3D" id="3.40.220.10">
    <property type="entry name" value="Leucine Aminopeptidase, subunit E, domain 1"/>
    <property type="match status" value="1"/>
</dbReference>
<dbReference type="GO" id="GO:0004190">
    <property type="term" value="F:aspartic-type endopeptidase activity"/>
    <property type="evidence" value="ECO:0007669"/>
    <property type="project" value="InterPro"/>
</dbReference>
<dbReference type="InterPro" id="IPR001969">
    <property type="entry name" value="Aspartic_peptidase_AS"/>
</dbReference>
<proteinExistence type="predicted"/>
<dbReference type="InterPro" id="IPR050892">
    <property type="entry name" value="ADP-ribose_metab_enzymes"/>
</dbReference>
<dbReference type="InterPro" id="IPR021109">
    <property type="entry name" value="Peptidase_aspartic_dom_sf"/>
</dbReference>
<dbReference type="SUPFAM" id="SSF52949">
    <property type="entry name" value="Macro domain-like"/>
    <property type="match status" value="1"/>
</dbReference>
<evidence type="ECO:0000313" key="1">
    <source>
        <dbReference type="EMBL" id="CAI6351465.1"/>
    </source>
</evidence>
<dbReference type="EMBL" id="CARXXK010000001">
    <property type="protein sequence ID" value="CAI6351465.1"/>
    <property type="molecule type" value="Genomic_DNA"/>
</dbReference>